<reference evidence="12" key="3">
    <citation type="submission" date="2015-06" db="UniProtKB">
        <authorList>
            <consortium name="EnsemblMetazoa"/>
        </authorList>
    </citation>
    <scope>IDENTIFICATION</scope>
</reference>
<accession>T1EDW3</accession>
<keyword evidence="13" id="KW-1185">Reference proteome</keyword>
<dbReference type="GO" id="GO:0000122">
    <property type="term" value="P:negative regulation of transcription by RNA polymerase II"/>
    <property type="evidence" value="ECO:0000318"/>
    <property type="project" value="GO_Central"/>
</dbReference>
<dbReference type="eggNOG" id="KOG1034">
    <property type="taxonomic scope" value="Eukaryota"/>
</dbReference>
<keyword evidence="5" id="KW-0677">Repeat</keyword>
<dbReference type="Pfam" id="PF00400">
    <property type="entry name" value="WD40"/>
    <property type="match status" value="3"/>
</dbReference>
<evidence type="ECO:0000256" key="2">
    <source>
        <dbReference type="ARBA" id="ARBA00008075"/>
    </source>
</evidence>
<keyword evidence="4 9" id="KW-0853">WD repeat</keyword>
<evidence type="ECO:0000256" key="8">
    <source>
        <dbReference type="ARBA" id="ARBA00023242"/>
    </source>
</evidence>
<evidence type="ECO:0000313" key="12">
    <source>
        <dbReference type="EnsemblMetazoa" id="HelroP105574"/>
    </source>
</evidence>
<dbReference type="InterPro" id="IPR036322">
    <property type="entry name" value="WD40_repeat_dom_sf"/>
</dbReference>
<dbReference type="CTD" id="20194765"/>
<dbReference type="OMA" id="RDVHRNY"/>
<protein>
    <submittedName>
        <fullName evidence="11 12">Uncharacterized protein</fullName>
    </submittedName>
</protein>
<reference evidence="13" key="1">
    <citation type="submission" date="2012-12" db="EMBL/GenBank/DDBJ databases">
        <authorList>
            <person name="Hellsten U."/>
            <person name="Grimwood J."/>
            <person name="Chapman J.A."/>
            <person name="Shapiro H."/>
            <person name="Aerts A."/>
            <person name="Otillar R.P."/>
            <person name="Terry A.Y."/>
            <person name="Boore J.L."/>
            <person name="Simakov O."/>
            <person name="Marletaz F."/>
            <person name="Cho S.-J."/>
            <person name="Edsinger-Gonzales E."/>
            <person name="Havlak P."/>
            <person name="Kuo D.-H."/>
            <person name="Larsson T."/>
            <person name="Lv J."/>
            <person name="Arendt D."/>
            <person name="Savage R."/>
            <person name="Osoegawa K."/>
            <person name="de Jong P."/>
            <person name="Lindberg D.R."/>
            <person name="Seaver E.C."/>
            <person name="Weisblat D.A."/>
            <person name="Putnam N.H."/>
            <person name="Grigoriev I.V."/>
            <person name="Rokhsar D.S."/>
        </authorList>
    </citation>
    <scope>NUCLEOTIDE SEQUENCE</scope>
</reference>
<feature type="compositionally biased region" description="Low complexity" evidence="10">
    <location>
        <begin position="1"/>
        <end position="14"/>
    </location>
</feature>
<dbReference type="InterPro" id="IPR001680">
    <property type="entry name" value="WD40_rpt"/>
</dbReference>
<dbReference type="InterPro" id="IPR019775">
    <property type="entry name" value="WD40_repeat_CS"/>
</dbReference>
<feature type="region of interest" description="Disordered" evidence="10">
    <location>
        <begin position="1"/>
        <end position="58"/>
    </location>
</feature>
<dbReference type="OrthoDB" id="7318948at2759"/>
<evidence type="ECO:0000256" key="1">
    <source>
        <dbReference type="ARBA" id="ARBA00004123"/>
    </source>
</evidence>
<feature type="compositionally biased region" description="Polar residues" evidence="10">
    <location>
        <begin position="21"/>
        <end position="43"/>
    </location>
</feature>
<dbReference type="PROSITE" id="PS00678">
    <property type="entry name" value="WD_REPEATS_1"/>
    <property type="match status" value="1"/>
</dbReference>
<dbReference type="PROSITE" id="PS50294">
    <property type="entry name" value="WD_REPEATS_REGION"/>
    <property type="match status" value="2"/>
</dbReference>
<dbReference type="Gene3D" id="2.130.10.10">
    <property type="entry name" value="YVTN repeat-like/Quinoprotein amine dehydrogenase"/>
    <property type="match status" value="1"/>
</dbReference>
<reference evidence="11 13" key="2">
    <citation type="journal article" date="2013" name="Nature">
        <title>Insights into bilaterian evolution from three spiralian genomes.</title>
        <authorList>
            <person name="Simakov O."/>
            <person name="Marletaz F."/>
            <person name="Cho S.J."/>
            <person name="Edsinger-Gonzales E."/>
            <person name="Havlak P."/>
            <person name="Hellsten U."/>
            <person name="Kuo D.H."/>
            <person name="Larsson T."/>
            <person name="Lv J."/>
            <person name="Arendt D."/>
            <person name="Savage R."/>
            <person name="Osoegawa K."/>
            <person name="de Jong P."/>
            <person name="Grimwood J."/>
            <person name="Chapman J.A."/>
            <person name="Shapiro H."/>
            <person name="Aerts A."/>
            <person name="Otillar R.P."/>
            <person name="Terry A.Y."/>
            <person name="Boore J.L."/>
            <person name="Grigoriev I.V."/>
            <person name="Lindberg D.R."/>
            <person name="Seaver E.C."/>
            <person name="Weisblat D.A."/>
            <person name="Putnam N.H."/>
            <person name="Rokhsar D.S."/>
        </authorList>
    </citation>
    <scope>NUCLEOTIDE SEQUENCE</scope>
</reference>
<feature type="repeat" description="WD" evidence="9">
    <location>
        <begin position="168"/>
        <end position="210"/>
    </location>
</feature>
<evidence type="ECO:0000313" key="11">
    <source>
        <dbReference type="EMBL" id="ESO12851.1"/>
    </source>
</evidence>
<dbReference type="HOGENOM" id="CLU_032683_4_0_1"/>
<keyword evidence="7" id="KW-0804">Transcription</keyword>
<comment type="subcellular location">
    <subcellularLocation>
        <location evidence="1">Nucleus</location>
    </subcellularLocation>
</comment>
<keyword evidence="6" id="KW-0805">Transcription regulation</keyword>
<dbReference type="Proteomes" id="UP000015101">
    <property type="component" value="Unassembled WGS sequence"/>
</dbReference>
<dbReference type="RefSeq" id="XP_009009571.1">
    <property type="nucleotide sequence ID" value="XM_009011323.1"/>
</dbReference>
<sequence length="427" mass="48626">MINNSFNSSNTTLDSSDDIESVNTETGSTADDTSRCTDSTAKQGSLRRKRPKKDREPKSKLQFTCTNYLMEGHGQPIFGVQFNEIYRDEWPPLFASVGSNQISIYECSRTSPEVTLLSTHVDTDSEENFFTCAWSIDDELGVPILAAAGSRGIIRILSPCTHRPVKNYIGHGMSVNELRFSTKDSNILLSISKDHTLRLWNIKTDLCIAIFGGVEGHRDELLSGDIDFDGQLLISCGMDHSFKIWKLDNPYIVDAIEKSYKYDKKNKNDKPFKTYSQHFPDFSTRDIHNNYVDCVRWWGKFVLSKSCDNKIVCWKPNRLSTFDTRFIKTSDGHVTSVLHKFDFSACEIWFMRFSLDYDQKILAVGSQTGKIFVWDLDVEDISDARQLILTHPKCNTPVRQLGISRDGTIIIAVCDDGTLWRWDRTPA</sequence>
<name>T1EDW3_HELRO</name>
<dbReference type="SMART" id="SM00320">
    <property type="entry name" value="WD40"/>
    <property type="match status" value="5"/>
</dbReference>
<dbReference type="InterPro" id="IPR051243">
    <property type="entry name" value="PcG_WD-repeat"/>
</dbReference>
<comment type="similarity">
    <text evidence="2">Belongs to the WD repeat ESC family.</text>
</comment>
<dbReference type="EnsemblMetazoa" id="HelroT105574">
    <property type="protein sequence ID" value="HelroP105574"/>
    <property type="gene ID" value="HelroG105574"/>
</dbReference>
<dbReference type="AlphaFoldDB" id="T1EDW3"/>
<feature type="repeat" description="WD" evidence="9">
    <location>
        <begin position="214"/>
        <end position="255"/>
    </location>
</feature>
<dbReference type="FunCoup" id="T1EDW3">
    <property type="interactions" value="1594"/>
</dbReference>
<dbReference type="GO" id="GO:0031507">
    <property type="term" value="P:heterochromatin formation"/>
    <property type="evidence" value="ECO:0000318"/>
    <property type="project" value="GO_Central"/>
</dbReference>
<evidence type="ECO:0000256" key="5">
    <source>
        <dbReference type="ARBA" id="ARBA00022737"/>
    </source>
</evidence>
<evidence type="ECO:0000256" key="6">
    <source>
        <dbReference type="ARBA" id="ARBA00023015"/>
    </source>
</evidence>
<gene>
    <name evidence="12" type="primary">20194765</name>
    <name evidence="11" type="ORF">HELRODRAFT_105574</name>
</gene>
<dbReference type="PANTHER" id="PTHR10253">
    <property type="entry name" value="POLYCOMB PROTEIN"/>
    <property type="match status" value="1"/>
</dbReference>
<dbReference type="KEGG" id="hro:HELRODRAFT_105574"/>
<evidence type="ECO:0000256" key="7">
    <source>
        <dbReference type="ARBA" id="ARBA00023163"/>
    </source>
</evidence>
<dbReference type="GO" id="GO:0035098">
    <property type="term" value="C:ESC/E(Z) complex"/>
    <property type="evidence" value="ECO:0000318"/>
    <property type="project" value="GO_Central"/>
</dbReference>
<dbReference type="InterPro" id="IPR015943">
    <property type="entry name" value="WD40/YVTN_repeat-like_dom_sf"/>
</dbReference>
<dbReference type="InParanoid" id="T1EDW3"/>
<evidence type="ECO:0000313" key="13">
    <source>
        <dbReference type="Proteomes" id="UP000015101"/>
    </source>
</evidence>
<dbReference type="PROSITE" id="PS50082">
    <property type="entry name" value="WD_REPEATS_2"/>
    <property type="match status" value="2"/>
</dbReference>
<keyword evidence="8" id="KW-0539">Nucleus</keyword>
<dbReference type="EMBL" id="AMQM01000251">
    <property type="status" value="NOT_ANNOTATED_CDS"/>
    <property type="molecule type" value="Genomic_DNA"/>
</dbReference>
<dbReference type="SUPFAM" id="SSF50978">
    <property type="entry name" value="WD40 repeat-like"/>
    <property type="match status" value="1"/>
</dbReference>
<keyword evidence="3" id="KW-0678">Repressor</keyword>
<proteinExistence type="inferred from homology"/>
<evidence type="ECO:0000256" key="10">
    <source>
        <dbReference type="SAM" id="MobiDB-lite"/>
    </source>
</evidence>
<dbReference type="GeneID" id="20194765"/>
<evidence type="ECO:0000256" key="9">
    <source>
        <dbReference type="PROSITE-ProRule" id="PRU00221"/>
    </source>
</evidence>
<evidence type="ECO:0000256" key="4">
    <source>
        <dbReference type="ARBA" id="ARBA00022574"/>
    </source>
</evidence>
<evidence type="ECO:0000256" key="3">
    <source>
        <dbReference type="ARBA" id="ARBA00022491"/>
    </source>
</evidence>
<dbReference type="FunFam" id="2.130.10.10:FF:000056">
    <property type="entry name" value="Polycomb protein eed"/>
    <property type="match status" value="1"/>
</dbReference>
<dbReference type="EMBL" id="KB095811">
    <property type="protein sequence ID" value="ESO12851.1"/>
    <property type="molecule type" value="Genomic_DNA"/>
</dbReference>
<dbReference type="STRING" id="6412.T1EDW3"/>
<organism evidence="12 13">
    <name type="scientific">Helobdella robusta</name>
    <name type="common">Californian leech</name>
    <dbReference type="NCBI Taxonomy" id="6412"/>
    <lineage>
        <taxon>Eukaryota</taxon>
        <taxon>Metazoa</taxon>
        <taxon>Spiralia</taxon>
        <taxon>Lophotrochozoa</taxon>
        <taxon>Annelida</taxon>
        <taxon>Clitellata</taxon>
        <taxon>Hirudinea</taxon>
        <taxon>Rhynchobdellida</taxon>
        <taxon>Glossiphoniidae</taxon>
        <taxon>Helobdella</taxon>
    </lineage>
</organism>